<dbReference type="EMBL" id="AXCJ01000001">
    <property type="protein sequence ID" value="ETO91726.1"/>
    <property type="molecule type" value="Genomic_DNA"/>
</dbReference>
<gene>
    <name evidence="1" type="ORF">P857_898</name>
</gene>
<evidence type="ECO:0000313" key="1">
    <source>
        <dbReference type="EMBL" id="ETO91726.1"/>
    </source>
</evidence>
<keyword evidence="2" id="KW-1185">Reference proteome</keyword>
<comment type="caution">
    <text evidence="1">The sequence shown here is derived from an EMBL/GenBank/DDBJ whole genome shotgun (WGS) entry which is preliminary data.</text>
</comment>
<dbReference type="STRING" id="1401685.P857_898"/>
<accession>W2V003</accession>
<dbReference type="AlphaFoldDB" id="W2V003"/>
<reference evidence="1 2" key="1">
    <citation type="journal article" date="2013" name="PLoS ONE">
        <title>Bacterial endosymbiosis in a chordate host: long-term co-evolution and conservation of secondary metabolism.</title>
        <authorList>
            <person name="Kwan J.C."/>
            <person name="Schmidt E.W."/>
        </authorList>
    </citation>
    <scope>NUCLEOTIDE SEQUENCE [LARGE SCALE GENOMIC DNA]</scope>
    <source>
        <strain evidence="2">L6</strain>
    </source>
</reference>
<evidence type="ECO:0000313" key="2">
    <source>
        <dbReference type="Proteomes" id="UP000018951"/>
    </source>
</evidence>
<name>W2V003_9RICK</name>
<proteinExistence type="predicted"/>
<dbReference type="Proteomes" id="UP000018951">
    <property type="component" value="Unassembled WGS sequence"/>
</dbReference>
<sequence>MDDIRKVFRDIIFDHQFNNMQSMYLACKDLLDRVLVNSQDNDTLGEVSADQIVDAFSRVQDALDKRINLTTTKVCSHAKQLKDCIKGSLDMTSLAQLSKDESHTLLILLSYPEHLIIKTMIAEYDLFRVHQEKRENDLMQRCFVLFCVLYSLSEISQKIACNINEYANSAMFEGCIHVALASNKESPVLKTTLNKAQVYNICPGGTLRNISARILSKIRKKSSHFKM</sequence>
<protein>
    <submittedName>
        <fullName evidence="1">Uncharacterized protein</fullName>
    </submittedName>
</protein>
<organism evidence="1 2">
    <name type="scientific">Candidatus Xenolissoclinum pacificiensis L6</name>
    <dbReference type="NCBI Taxonomy" id="1401685"/>
    <lineage>
        <taxon>Bacteria</taxon>
        <taxon>Pseudomonadati</taxon>
        <taxon>Pseudomonadota</taxon>
        <taxon>Alphaproteobacteria</taxon>
        <taxon>Rickettsiales</taxon>
        <taxon>Anaplasmataceae</taxon>
        <taxon>Candidatus Xenolissoclinum</taxon>
    </lineage>
</organism>